<evidence type="ECO:0000256" key="1">
    <source>
        <dbReference type="SAM" id="MobiDB-lite"/>
    </source>
</evidence>
<accession>A0A5B7K2X8</accession>
<dbReference type="EMBL" id="VSRR010125263">
    <property type="protein sequence ID" value="MPD00984.1"/>
    <property type="molecule type" value="Genomic_DNA"/>
</dbReference>
<proteinExistence type="predicted"/>
<sequence length="99" mass="11061">MNHKGRRHASFLQPVCFYPEPSTVSFEETRICLIPRVVIGKLRLRQCSNFDLRKRKGDAAVVQWNYVYFGIRVVSKPTGSNPVHGPSVGWASSLGATVS</sequence>
<gene>
    <name evidence="2" type="ORF">E2C01_096494</name>
</gene>
<reference evidence="2 3" key="1">
    <citation type="submission" date="2019-05" db="EMBL/GenBank/DDBJ databases">
        <title>Another draft genome of Portunus trituberculatus and its Hox gene families provides insights of decapod evolution.</title>
        <authorList>
            <person name="Jeong J.-H."/>
            <person name="Song I."/>
            <person name="Kim S."/>
            <person name="Choi T."/>
            <person name="Kim D."/>
            <person name="Ryu S."/>
            <person name="Kim W."/>
        </authorList>
    </citation>
    <scope>NUCLEOTIDE SEQUENCE [LARGE SCALE GENOMIC DNA]</scope>
    <source>
        <tissue evidence="2">Muscle</tissue>
    </source>
</reference>
<protein>
    <submittedName>
        <fullName evidence="2">Uncharacterized protein</fullName>
    </submittedName>
</protein>
<dbReference type="AlphaFoldDB" id="A0A5B7K2X8"/>
<evidence type="ECO:0000313" key="3">
    <source>
        <dbReference type="Proteomes" id="UP000324222"/>
    </source>
</evidence>
<name>A0A5B7K2X8_PORTR</name>
<keyword evidence="3" id="KW-1185">Reference proteome</keyword>
<evidence type="ECO:0000313" key="2">
    <source>
        <dbReference type="EMBL" id="MPD00984.1"/>
    </source>
</evidence>
<organism evidence="2 3">
    <name type="scientific">Portunus trituberculatus</name>
    <name type="common">Swimming crab</name>
    <name type="synonym">Neptunus trituberculatus</name>
    <dbReference type="NCBI Taxonomy" id="210409"/>
    <lineage>
        <taxon>Eukaryota</taxon>
        <taxon>Metazoa</taxon>
        <taxon>Ecdysozoa</taxon>
        <taxon>Arthropoda</taxon>
        <taxon>Crustacea</taxon>
        <taxon>Multicrustacea</taxon>
        <taxon>Malacostraca</taxon>
        <taxon>Eumalacostraca</taxon>
        <taxon>Eucarida</taxon>
        <taxon>Decapoda</taxon>
        <taxon>Pleocyemata</taxon>
        <taxon>Brachyura</taxon>
        <taxon>Eubrachyura</taxon>
        <taxon>Portunoidea</taxon>
        <taxon>Portunidae</taxon>
        <taxon>Portuninae</taxon>
        <taxon>Portunus</taxon>
    </lineage>
</organism>
<comment type="caution">
    <text evidence="2">The sequence shown here is derived from an EMBL/GenBank/DDBJ whole genome shotgun (WGS) entry which is preliminary data.</text>
</comment>
<feature type="region of interest" description="Disordered" evidence="1">
    <location>
        <begin position="79"/>
        <end position="99"/>
    </location>
</feature>
<dbReference type="Proteomes" id="UP000324222">
    <property type="component" value="Unassembled WGS sequence"/>
</dbReference>